<feature type="signal peptide" evidence="1">
    <location>
        <begin position="1"/>
        <end position="20"/>
    </location>
</feature>
<accession>A0A7J6L9U3</accession>
<dbReference type="AlphaFoldDB" id="A0A7J6L9U3"/>
<evidence type="ECO:0000313" key="2">
    <source>
        <dbReference type="EMBL" id="KAF4655916.1"/>
    </source>
</evidence>
<evidence type="ECO:0000256" key="1">
    <source>
        <dbReference type="SAM" id="SignalP"/>
    </source>
</evidence>
<protein>
    <submittedName>
        <fullName evidence="2">Uncharacterized protein</fullName>
    </submittedName>
</protein>
<keyword evidence="1" id="KW-0732">Signal</keyword>
<dbReference type="Proteomes" id="UP000591131">
    <property type="component" value="Unassembled WGS sequence"/>
</dbReference>
<comment type="caution">
    <text evidence="2">The sequence shown here is derived from an EMBL/GenBank/DDBJ whole genome shotgun (WGS) entry which is preliminary data.</text>
</comment>
<reference evidence="2 3" key="1">
    <citation type="submission" date="2020-04" db="EMBL/GenBank/DDBJ databases">
        <title>Perkinsus chesapeaki whole genome sequence.</title>
        <authorList>
            <person name="Bogema D.R."/>
        </authorList>
    </citation>
    <scope>NUCLEOTIDE SEQUENCE [LARGE SCALE GENOMIC DNA]</scope>
    <source>
        <strain evidence="2">ATCC PRA-425</strain>
    </source>
</reference>
<proteinExistence type="predicted"/>
<evidence type="ECO:0000313" key="3">
    <source>
        <dbReference type="Proteomes" id="UP000591131"/>
    </source>
</evidence>
<sequence>MAHSYTKLLVTYILLLFVYGNYPPNGTYLYQEESEGGFFGIDYEISFPFNMPHMVSMYIDCWPIKGLKGYFPLKEYDVLEGCSLDLRDYYDAMWWDRMTILIAAGARAAGRTLNKGDLETLITGTDSRGNTYIELTFNATKLHLRRIH</sequence>
<name>A0A7J6L9U3_PERCH</name>
<organism evidence="2 3">
    <name type="scientific">Perkinsus chesapeaki</name>
    <name type="common">Clam parasite</name>
    <name type="synonym">Perkinsus andrewsi</name>
    <dbReference type="NCBI Taxonomy" id="330153"/>
    <lineage>
        <taxon>Eukaryota</taxon>
        <taxon>Sar</taxon>
        <taxon>Alveolata</taxon>
        <taxon>Perkinsozoa</taxon>
        <taxon>Perkinsea</taxon>
        <taxon>Perkinsida</taxon>
        <taxon>Perkinsidae</taxon>
        <taxon>Perkinsus</taxon>
    </lineage>
</organism>
<dbReference type="EMBL" id="JAAPAO010000629">
    <property type="protein sequence ID" value="KAF4655916.1"/>
    <property type="molecule type" value="Genomic_DNA"/>
</dbReference>
<gene>
    <name evidence="2" type="ORF">FOL47_009220</name>
</gene>
<feature type="chain" id="PRO_5029483990" evidence="1">
    <location>
        <begin position="21"/>
        <end position="148"/>
    </location>
</feature>
<keyword evidence="3" id="KW-1185">Reference proteome</keyword>